<dbReference type="PANTHER" id="PTHR46591:SF1">
    <property type="entry name" value="ZINC FINGER FYVE DOMAIN-CONTAINING PROTEIN 26"/>
    <property type="match status" value="1"/>
</dbReference>
<evidence type="ECO:0000313" key="3">
    <source>
        <dbReference type="Proteomes" id="UP001187531"/>
    </source>
</evidence>
<organism evidence="2 3">
    <name type="scientific">Artemia franciscana</name>
    <name type="common">Brine shrimp</name>
    <name type="synonym">Artemia sanfranciscana</name>
    <dbReference type="NCBI Taxonomy" id="6661"/>
    <lineage>
        <taxon>Eukaryota</taxon>
        <taxon>Metazoa</taxon>
        <taxon>Ecdysozoa</taxon>
        <taxon>Arthropoda</taxon>
        <taxon>Crustacea</taxon>
        <taxon>Branchiopoda</taxon>
        <taxon>Anostraca</taxon>
        <taxon>Artemiidae</taxon>
        <taxon>Artemia</taxon>
    </lineage>
</organism>
<accession>A0AA88IB65</accession>
<dbReference type="GO" id="GO:0000281">
    <property type="term" value="P:mitotic cytokinesis"/>
    <property type="evidence" value="ECO:0007669"/>
    <property type="project" value="InterPro"/>
</dbReference>
<dbReference type="GO" id="GO:0000724">
    <property type="term" value="P:double-strand break repair via homologous recombination"/>
    <property type="evidence" value="ECO:0007669"/>
    <property type="project" value="InterPro"/>
</dbReference>
<name>A0AA88IB65_ARTSF</name>
<gene>
    <name evidence="2" type="ORF">QYM36_004769</name>
</gene>
<sequence length="1069" mass="120901">MSNQIEQVSKMHCKNAIWIEAKEKNSGFMCKNPGLIKALLKLVEDCMEASEWVNENIKHDIRRLAANKRDEPSIVNKLLCSPTELITLCLLAGSQSQACDIVKMWNLWDTVEGQEVVFSKGFEDLRHKLISFDKSAVLRAVNSPLKFSPKGNSPGLLKVSGYGVVPVKVCNDCFQLMEEMRGNQQTNSLSRSFEHETNPQQRDEGLLTWILTGDYQHDSIVRAEFAYESAPDSQLCLNILGFVSNFLTTSMFLLNMCEKLLDSLSLKAVSDRSFLLQIIKSLILAAKVQISSESTRVYSAEDEVPDNVFKQLNNVIKSHDEISSRMEVVLLLEAAGCFHLINKKQPNFRQLRQKLIDEERWQLALEVSTKCGLDAATVWASWGIVCLRAGNLNGARSRLSKCLEPRRVSPILDEVVNVLEALAKTQRAFLSKRNNNLDDNNPHYLQSRLDRLNAICEGSLTHLLDLKEVKYSSRDRCLNEAEFYLKTYGSPESLLSFYVRHSMLSAGIQYAKKNKAPVEMFVNGFWIPACQVGCMEDLLKMIKQIDPLLEFWRDYICEVCKELRKKYFFHTAKRLYSWIGDWVQAGHACCTIYRMYSSDFKRMSQGKKLLQEAEVHFNQFLESKIAMGFTLIDDEVQAVEHALKVTKLQIEASDYIAECQEQLWKTLGSKSVLTYLSQEKKSSGSLSKRGSTLKLSEQNQRIPTLFDDEAGVKSVLELLIMAPTVDPSRLQLAWKSSSPAGDAISVLELLMFGHNHGCFNRNLLEQISAEMEVPWKPILEKCVVTLSVNRRFSELSVFVNFIRYQQRISGDSNSKLDEALMKAVKQLNADEPAIKDSELIIGLIEALSVKVLTYLSLGWLQSAYALAVRSQSVPDVRRILEECEKRNETEVTSVGLIVALDGSSLLDESNQLKRWNDHFSALLNSDAVPYPDQDLIRAASLVPTISFVLNFLYRAPAMGNVHADITKTGTDIFSNDALMKAKKILWKFANCTNRPSDRQKAADNCLDVLKIPEKYDEKRFMLYEPDEAPGIAGELSATLTRKVNELCVKFYNYVLSKRNPLPSLSQAPT</sequence>
<dbReference type="Proteomes" id="UP001187531">
    <property type="component" value="Unassembled WGS sequence"/>
</dbReference>
<evidence type="ECO:0000259" key="1">
    <source>
        <dbReference type="Pfam" id="PF25569"/>
    </source>
</evidence>
<dbReference type="EMBL" id="JAVRJZ010000007">
    <property type="protein sequence ID" value="KAK2720991.1"/>
    <property type="molecule type" value="Genomic_DNA"/>
</dbReference>
<dbReference type="InterPro" id="IPR028730">
    <property type="entry name" value="ZFYVE26"/>
</dbReference>
<proteinExistence type="predicted"/>
<reference evidence="2" key="1">
    <citation type="submission" date="2023-07" db="EMBL/GenBank/DDBJ databases">
        <title>Chromosome-level genome assembly of Artemia franciscana.</title>
        <authorList>
            <person name="Jo E."/>
        </authorList>
    </citation>
    <scope>NUCLEOTIDE SEQUENCE</scope>
    <source>
        <tissue evidence="2">Whole body</tissue>
    </source>
</reference>
<dbReference type="GO" id="GO:0030496">
    <property type="term" value="C:midbody"/>
    <property type="evidence" value="ECO:0007669"/>
    <property type="project" value="TreeGrafter"/>
</dbReference>
<dbReference type="GO" id="GO:0032266">
    <property type="term" value="F:phosphatidylinositol-3-phosphate binding"/>
    <property type="evidence" value="ECO:0007669"/>
    <property type="project" value="InterPro"/>
</dbReference>
<dbReference type="PANTHER" id="PTHR46591">
    <property type="entry name" value="ZINC FINGER FYVE DOMAIN-CONTAINING PROTEIN 26"/>
    <property type="match status" value="1"/>
</dbReference>
<comment type="caution">
    <text evidence="2">The sequence shown here is derived from an EMBL/GenBank/DDBJ whole genome shotgun (WGS) entry which is preliminary data.</text>
</comment>
<dbReference type="Pfam" id="PF25569">
    <property type="entry name" value="TPR_ZFYVE26"/>
    <property type="match status" value="1"/>
</dbReference>
<dbReference type="GO" id="GO:0005813">
    <property type="term" value="C:centrosome"/>
    <property type="evidence" value="ECO:0007669"/>
    <property type="project" value="TreeGrafter"/>
</dbReference>
<dbReference type="GO" id="GO:0032465">
    <property type="term" value="P:regulation of cytokinesis"/>
    <property type="evidence" value="ECO:0007669"/>
    <property type="project" value="TreeGrafter"/>
</dbReference>
<dbReference type="InterPro" id="IPR057946">
    <property type="entry name" value="TPR_ZFYVE26"/>
</dbReference>
<keyword evidence="3" id="KW-1185">Reference proteome</keyword>
<evidence type="ECO:0000313" key="2">
    <source>
        <dbReference type="EMBL" id="KAK2720991.1"/>
    </source>
</evidence>
<feature type="domain" description="ZFYVE26-like TPR repeats" evidence="1">
    <location>
        <begin position="777"/>
        <end position="893"/>
    </location>
</feature>
<dbReference type="AlphaFoldDB" id="A0AA88IB65"/>
<dbReference type="GO" id="GO:0005765">
    <property type="term" value="C:lysosomal membrane"/>
    <property type="evidence" value="ECO:0007669"/>
    <property type="project" value="TreeGrafter"/>
</dbReference>
<protein>
    <recommendedName>
        <fullName evidence="1">ZFYVE26-like TPR repeats domain-containing protein</fullName>
    </recommendedName>
</protein>